<dbReference type="Proteomes" id="UP000011910">
    <property type="component" value="Unassembled WGS sequence"/>
</dbReference>
<evidence type="ECO:0000313" key="2">
    <source>
        <dbReference type="Proteomes" id="UP000011910"/>
    </source>
</evidence>
<proteinExistence type="predicted"/>
<reference evidence="1 2" key="1">
    <citation type="journal article" date="2013" name="Genome Announc.">
        <title>Draft Genome Sequence of Cesiribacter andamanensis Strain AMV16T, Isolated from a Soil Sample from a Mud Volcano in the Andaman Islands, India.</title>
        <authorList>
            <person name="Shivaji S."/>
            <person name="Ara S."/>
            <person name="Begum Z."/>
            <person name="Srinivas T.N."/>
            <person name="Singh A."/>
            <person name="Kumar Pinnaka A."/>
        </authorList>
    </citation>
    <scope>NUCLEOTIDE SEQUENCE [LARGE SCALE GENOMIC DNA]</scope>
    <source>
        <strain evidence="1 2">AMV16</strain>
    </source>
</reference>
<dbReference type="OrthoDB" id="5422541at2"/>
<sequence>MYASVIGQTFLQAFNQRQGTTHSAKTFFSEVFHPLFYNHDKYLQWVINSPLVNPFPKTGEARIQQLLKLQEKILAVEPDGSFAIGYPAAEEKEYATTSGQVTNLSLQSEEDLIYASWIGNGFGIRVSGGLCLLINEAELLLELFDGWQYYRNNYLNNKSYPNLKGNQVEAWNGQWLVHRFGAKSIQVSNWRLEQKAFDEGMNQVITSHWPKVLFALSRLFKGEAVSAYVYAFSQMNTTIGFVSLHLAEVKKALTLYQEILAKTTI</sequence>
<protein>
    <submittedName>
        <fullName evidence="1">Uncharacterized protein</fullName>
    </submittedName>
</protein>
<dbReference type="eggNOG" id="ENOG502ZAWG">
    <property type="taxonomic scope" value="Bacteria"/>
</dbReference>
<gene>
    <name evidence="1" type="ORF">ADICEAN_00665</name>
</gene>
<accession>M7NAB4</accession>
<name>M7NAB4_9BACT</name>
<dbReference type="RefSeq" id="WP_009194072.1">
    <property type="nucleotide sequence ID" value="NZ_AODQ01000010.1"/>
</dbReference>
<comment type="caution">
    <text evidence="1">The sequence shown here is derived from an EMBL/GenBank/DDBJ whole genome shotgun (WGS) entry which is preliminary data.</text>
</comment>
<dbReference type="STRING" id="1279009.ADICEAN_00665"/>
<keyword evidence="2" id="KW-1185">Reference proteome</keyword>
<dbReference type="AlphaFoldDB" id="M7NAB4"/>
<evidence type="ECO:0000313" key="1">
    <source>
        <dbReference type="EMBL" id="EMR04141.1"/>
    </source>
</evidence>
<dbReference type="EMBL" id="AODQ01000010">
    <property type="protein sequence ID" value="EMR04141.1"/>
    <property type="molecule type" value="Genomic_DNA"/>
</dbReference>
<organism evidence="1 2">
    <name type="scientific">Cesiribacter andamanensis AMV16</name>
    <dbReference type="NCBI Taxonomy" id="1279009"/>
    <lineage>
        <taxon>Bacteria</taxon>
        <taxon>Pseudomonadati</taxon>
        <taxon>Bacteroidota</taxon>
        <taxon>Cytophagia</taxon>
        <taxon>Cytophagales</taxon>
        <taxon>Cesiribacteraceae</taxon>
        <taxon>Cesiribacter</taxon>
    </lineage>
</organism>